<keyword evidence="2" id="KW-1185">Reference proteome</keyword>
<evidence type="ECO:0000313" key="2">
    <source>
        <dbReference type="Proteomes" id="UP000002968"/>
    </source>
</evidence>
<organism evidence="1 2">
    <name type="scientific">Streptomyces griseoflavus Tu4000</name>
    <dbReference type="NCBI Taxonomy" id="467200"/>
    <lineage>
        <taxon>Bacteria</taxon>
        <taxon>Bacillati</taxon>
        <taxon>Actinomycetota</taxon>
        <taxon>Actinomycetes</taxon>
        <taxon>Kitasatosporales</taxon>
        <taxon>Streptomycetaceae</taxon>
        <taxon>Streptomyces</taxon>
    </lineage>
</organism>
<dbReference type="Gene3D" id="3.90.79.10">
    <property type="entry name" value="Nucleoside Triphosphate Pyrophosphohydrolase"/>
    <property type="match status" value="1"/>
</dbReference>
<reference evidence="1" key="1">
    <citation type="submission" date="2009-02" db="EMBL/GenBank/DDBJ databases">
        <title>Annotation of Streptomyces griseoflavus strain Tu4000.</title>
        <authorList>
            <consortium name="The Broad Institute Genome Sequencing Platform"/>
            <consortium name="Broad Institute Microbial Sequencing Center"/>
            <person name="Fischbach M."/>
            <person name="Godfrey P."/>
            <person name="Ward D."/>
            <person name="Young S."/>
            <person name="Zeng Q."/>
            <person name="Koehrsen M."/>
            <person name="Alvarado L."/>
            <person name="Berlin A.M."/>
            <person name="Bochicchio J."/>
            <person name="Borenstein D."/>
            <person name="Chapman S.B."/>
            <person name="Chen Z."/>
            <person name="Engels R."/>
            <person name="Freedman E."/>
            <person name="Gellesch M."/>
            <person name="Goldberg J."/>
            <person name="Griggs A."/>
            <person name="Gujja S."/>
            <person name="Heilman E.R."/>
            <person name="Heiman D.I."/>
            <person name="Hepburn T.A."/>
            <person name="Howarth C."/>
            <person name="Jen D."/>
            <person name="Larson L."/>
            <person name="Lewis B."/>
            <person name="Mehta T."/>
            <person name="Park D."/>
            <person name="Pearson M."/>
            <person name="Richards J."/>
            <person name="Roberts A."/>
            <person name="Saif S."/>
            <person name="Shea T.D."/>
            <person name="Shenoy N."/>
            <person name="Sisk P."/>
            <person name="Stolte C."/>
            <person name="Sykes S.N."/>
            <person name="Thomson T."/>
            <person name="Walk T."/>
            <person name="White J."/>
            <person name="Yandava C."/>
            <person name="Straight P."/>
            <person name="Clardy J."/>
            <person name="Hung D."/>
            <person name="Kolter R."/>
            <person name="Mekalanos J."/>
            <person name="Walker S."/>
            <person name="Walsh C.T."/>
            <person name="Wieland-Brown L.C."/>
            <person name="Haas B."/>
            <person name="Nusbaum C."/>
            <person name="Birren B."/>
        </authorList>
    </citation>
    <scope>NUCLEOTIDE SEQUENCE [LARGE SCALE GENOMIC DNA]</scope>
    <source>
        <strain evidence="1">Tu4000</strain>
    </source>
</reference>
<protein>
    <recommendedName>
        <fullName evidence="3">NUDIX hydrolase</fullName>
    </recommendedName>
</protein>
<dbReference type="RefSeq" id="WP_004936757.1">
    <property type="nucleotide sequence ID" value="NZ_GG657758.1"/>
</dbReference>
<dbReference type="InterPro" id="IPR015797">
    <property type="entry name" value="NUDIX_hydrolase-like_dom_sf"/>
</dbReference>
<accession>D9XPC7</accession>
<evidence type="ECO:0008006" key="3">
    <source>
        <dbReference type="Google" id="ProtNLM"/>
    </source>
</evidence>
<evidence type="ECO:0000313" key="1">
    <source>
        <dbReference type="EMBL" id="EFL43439.1"/>
    </source>
</evidence>
<dbReference type="HOGENOM" id="CLU_2345463_0_0_11"/>
<dbReference type="AlphaFoldDB" id="D9XPC7"/>
<dbReference type="SUPFAM" id="SSF55811">
    <property type="entry name" value="Nudix"/>
    <property type="match status" value="1"/>
</dbReference>
<dbReference type="Proteomes" id="UP000002968">
    <property type="component" value="Unassembled WGS sequence"/>
</dbReference>
<gene>
    <name evidence="1" type="ORF">SSRG_06243</name>
</gene>
<name>D9XPC7_9ACTN</name>
<sequence length="97" mass="10658">MLLGEQGILLSRHRHGTFELPGGSVEAGKSFEDAFGAQEQHDALGRVEARMHGYCLNRLNWATGGQVPLPLQHMVSAVAARRLPQAEGYRLTLLRLP</sequence>
<proteinExistence type="predicted"/>
<dbReference type="EMBL" id="GG657758">
    <property type="protein sequence ID" value="EFL43439.1"/>
    <property type="molecule type" value="Genomic_DNA"/>
</dbReference>